<reference evidence="3 4" key="1">
    <citation type="journal article" date="2020" name="Nature">
        <title>Six reference-quality genomes reveal evolution of bat adaptations.</title>
        <authorList>
            <person name="Jebb D."/>
            <person name="Huang Z."/>
            <person name="Pippel M."/>
            <person name="Hughes G.M."/>
            <person name="Lavrichenko K."/>
            <person name="Devanna P."/>
            <person name="Winkler S."/>
            <person name="Jermiin L.S."/>
            <person name="Skirmuntt E.C."/>
            <person name="Katzourakis A."/>
            <person name="Burkitt-Gray L."/>
            <person name="Ray D.A."/>
            <person name="Sullivan K.A.M."/>
            <person name="Roscito J.G."/>
            <person name="Kirilenko B.M."/>
            <person name="Davalos L.M."/>
            <person name="Corthals A.P."/>
            <person name="Power M.L."/>
            <person name="Jones G."/>
            <person name="Ransome R.D."/>
            <person name="Dechmann D.K.N."/>
            <person name="Locatelli A.G."/>
            <person name="Puechmaille S.J."/>
            <person name="Fedrigo O."/>
            <person name="Jarvis E.D."/>
            <person name="Hiller M."/>
            <person name="Vernes S.C."/>
            <person name="Myers E.W."/>
            <person name="Teeling E.C."/>
        </authorList>
    </citation>
    <scope>NUCLEOTIDE SEQUENCE [LARGE SCALE GENOMIC DNA]</scope>
    <source>
        <strain evidence="3">MMyoMyo1</strain>
        <tissue evidence="3">Flight muscle</tissue>
    </source>
</reference>
<feature type="transmembrane region" description="Helical" evidence="2">
    <location>
        <begin position="12"/>
        <end position="29"/>
    </location>
</feature>
<keyword evidence="2" id="KW-0812">Transmembrane</keyword>
<dbReference type="Proteomes" id="UP000527355">
    <property type="component" value="Unassembled WGS sequence"/>
</dbReference>
<keyword evidence="2" id="KW-1133">Transmembrane helix</keyword>
<proteinExistence type="predicted"/>
<evidence type="ECO:0000313" key="3">
    <source>
        <dbReference type="EMBL" id="KAF6355302.1"/>
    </source>
</evidence>
<keyword evidence="4" id="KW-1185">Reference proteome</keyword>
<dbReference type="AlphaFoldDB" id="A0A7J7XZZ6"/>
<accession>A0A7J7XZZ6</accession>
<organism evidence="3 4">
    <name type="scientific">Myotis myotis</name>
    <name type="common">Greater mouse-eared bat</name>
    <name type="synonym">Vespertilio myotis</name>
    <dbReference type="NCBI Taxonomy" id="51298"/>
    <lineage>
        <taxon>Eukaryota</taxon>
        <taxon>Metazoa</taxon>
        <taxon>Chordata</taxon>
        <taxon>Craniata</taxon>
        <taxon>Vertebrata</taxon>
        <taxon>Euteleostomi</taxon>
        <taxon>Mammalia</taxon>
        <taxon>Eutheria</taxon>
        <taxon>Laurasiatheria</taxon>
        <taxon>Chiroptera</taxon>
        <taxon>Yangochiroptera</taxon>
        <taxon>Vespertilionidae</taxon>
        <taxon>Myotis</taxon>
    </lineage>
</organism>
<evidence type="ECO:0000256" key="2">
    <source>
        <dbReference type="SAM" id="Phobius"/>
    </source>
</evidence>
<evidence type="ECO:0000313" key="4">
    <source>
        <dbReference type="Proteomes" id="UP000527355"/>
    </source>
</evidence>
<keyword evidence="2" id="KW-0472">Membrane</keyword>
<name>A0A7J7XZZ6_MYOMY</name>
<dbReference type="EMBL" id="JABWUV010000005">
    <property type="protein sequence ID" value="KAF6355302.1"/>
    <property type="molecule type" value="Genomic_DNA"/>
</dbReference>
<protein>
    <submittedName>
        <fullName evidence="3">Uncharacterized protein</fullName>
    </submittedName>
</protein>
<comment type="caution">
    <text evidence="3">The sequence shown here is derived from an EMBL/GenBank/DDBJ whole genome shotgun (WGS) entry which is preliminary data.</text>
</comment>
<gene>
    <name evidence="3" type="ORF">mMyoMyo1_011473</name>
</gene>
<sequence>MGPLVPSETASWLFPLGAGMTVTVFLFFLQLPAAACGPAGAVSLPFHSPPVAIRHDPLLAPHGQPQLCGFSPRRPRGLCEKEPIGDAELWFPGDAWLLGGAAPRKPKAPDPQAPCKVWGTSPSQPSVAPWCPHGGAPWAAQESVASPSQPRGLGL</sequence>
<feature type="region of interest" description="Disordered" evidence="1">
    <location>
        <begin position="101"/>
        <end position="155"/>
    </location>
</feature>
<evidence type="ECO:0000256" key="1">
    <source>
        <dbReference type="SAM" id="MobiDB-lite"/>
    </source>
</evidence>